<feature type="compositionally biased region" description="Polar residues" evidence="1">
    <location>
        <begin position="69"/>
        <end position="79"/>
    </location>
</feature>
<dbReference type="EMBL" id="LAZR01059234">
    <property type="protein sequence ID" value="KKK68234.1"/>
    <property type="molecule type" value="Genomic_DNA"/>
</dbReference>
<reference evidence="2" key="1">
    <citation type="journal article" date="2015" name="Nature">
        <title>Complex archaea that bridge the gap between prokaryotes and eukaryotes.</title>
        <authorList>
            <person name="Spang A."/>
            <person name="Saw J.H."/>
            <person name="Jorgensen S.L."/>
            <person name="Zaremba-Niedzwiedzka K."/>
            <person name="Martijn J."/>
            <person name="Lind A.E."/>
            <person name="van Eijk R."/>
            <person name="Schleper C."/>
            <person name="Guy L."/>
            <person name="Ettema T.J."/>
        </authorList>
    </citation>
    <scope>NUCLEOTIDE SEQUENCE</scope>
</reference>
<name>A0A0F8ZPB0_9ZZZZ</name>
<evidence type="ECO:0000256" key="1">
    <source>
        <dbReference type="SAM" id="MobiDB-lite"/>
    </source>
</evidence>
<organism evidence="2">
    <name type="scientific">marine sediment metagenome</name>
    <dbReference type="NCBI Taxonomy" id="412755"/>
    <lineage>
        <taxon>unclassified sequences</taxon>
        <taxon>metagenomes</taxon>
        <taxon>ecological metagenomes</taxon>
    </lineage>
</organism>
<gene>
    <name evidence="2" type="ORF">LCGC14_2946120</name>
</gene>
<proteinExistence type="predicted"/>
<accession>A0A0F8ZPB0</accession>
<comment type="caution">
    <text evidence="2">The sequence shown here is derived from an EMBL/GenBank/DDBJ whole genome shotgun (WGS) entry which is preliminary data.</text>
</comment>
<sequence length="96" mass="10927">MPIQATTKMYEYLLHHPPLMPDGSRRIGAALYSNFWKGYDGLNPFYIVRGSFVYHAWRAGKAYKKNTKQRQQNANSSLDVNPDPVRRSGDHGLGCV</sequence>
<evidence type="ECO:0000313" key="2">
    <source>
        <dbReference type="EMBL" id="KKK68234.1"/>
    </source>
</evidence>
<feature type="region of interest" description="Disordered" evidence="1">
    <location>
        <begin position="64"/>
        <end position="96"/>
    </location>
</feature>
<dbReference type="AlphaFoldDB" id="A0A0F8ZPB0"/>
<protein>
    <submittedName>
        <fullName evidence="2">Uncharacterized protein</fullName>
    </submittedName>
</protein>